<dbReference type="EMBL" id="FSQZ01000001">
    <property type="protein sequence ID" value="SIN78814.1"/>
    <property type="molecule type" value="Genomic_DNA"/>
</dbReference>
<comment type="caution">
    <text evidence="2">The sequence shown here is derived from an EMBL/GenBank/DDBJ whole genome shotgun (WGS) entry which is preliminary data.</text>
</comment>
<reference evidence="2 3" key="1">
    <citation type="submission" date="2016-11" db="EMBL/GenBank/DDBJ databases">
        <authorList>
            <person name="Varghese N."/>
            <person name="Submissions S."/>
        </authorList>
    </citation>
    <scope>NUCLEOTIDE SEQUENCE [LARGE SCALE GENOMIC DNA]</scope>
    <source>
        <strain evidence="2 3">DSM 20664</strain>
    </source>
</reference>
<dbReference type="RefSeq" id="WP_159432100.1">
    <property type="nucleotide sequence ID" value="NZ_FSQZ01000001.1"/>
</dbReference>
<sequence length="376" mass="43408">MSEAMVFHHPFPIVDNGRSGSQVRPYQMLQAFRALGYDVELVAGYAKERKQQANMVREQLSKGRKFSFVYSESTSMPTLLTEPNHFPITPKIDFGLFSTMKAAGIPIGLYYRDIHWKFEVYKKQVSWYKRIVAIQFYKYDWMMYKKTVDVLFVPSYSMAKVLPTSWSEERLGVLPPGCIVHNSTNHKLKTSDLHLFYVGGVMPPTYNLKPMIDLAKSEPNIRLTICCRLKEWEKVKEYYCIGDNARVSIVHASGDELAKFYEQADLFLLLWTPYSYLDFAVPVKLLESLGYGLPVLTTAGTEAARFVAANNIGWVVNNVDEARHLLRWLRDNPAELVKKRRQVMQIREQHTWLERPKTAAKILTSKLSVCQDDRDV</sequence>
<dbReference type="Pfam" id="PF13524">
    <property type="entry name" value="Glyco_trans_1_2"/>
    <property type="match status" value="1"/>
</dbReference>
<dbReference type="InterPro" id="IPR055259">
    <property type="entry name" value="YkvP/CgeB_Glyco_trans-like"/>
</dbReference>
<dbReference type="PANTHER" id="PTHR12526:SF630">
    <property type="entry name" value="GLYCOSYLTRANSFERASE"/>
    <property type="match status" value="1"/>
</dbReference>
<accession>A0ABY1JFG2</accession>
<organism evidence="2 3">
    <name type="scientific">Acetomicrobium flavidum</name>
    <dbReference type="NCBI Taxonomy" id="49896"/>
    <lineage>
        <taxon>Bacteria</taxon>
        <taxon>Thermotogati</taxon>
        <taxon>Synergistota</taxon>
        <taxon>Synergistia</taxon>
        <taxon>Synergistales</taxon>
        <taxon>Acetomicrobiaceae</taxon>
        <taxon>Acetomicrobium</taxon>
    </lineage>
</organism>
<feature type="domain" description="Spore protein YkvP/CgeB glycosyl transferase-like" evidence="1">
    <location>
        <begin position="211"/>
        <end position="355"/>
    </location>
</feature>
<dbReference type="SUPFAM" id="SSF53756">
    <property type="entry name" value="UDP-Glycosyltransferase/glycogen phosphorylase"/>
    <property type="match status" value="1"/>
</dbReference>
<dbReference type="PANTHER" id="PTHR12526">
    <property type="entry name" value="GLYCOSYLTRANSFERASE"/>
    <property type="match status" value="1"/>
</dbReference>
<evidence type="ECO:0000313" key="3">
    <source>
        <dbReference type="Proteomes" id="UP000185093"/>
    </source>
</evidence>
<keyword evidence="3" id="KW-1185">Reference proteome</keyword>
<proteinExistence type="predicted"/>
<dbReference type="Gene3D" id="3.40.50.2000">
    <property type="entry name" value="Glycogen Phosphorylase B"/>
    <property type="match status" value="1"/>
</dbReference>
<gene>
    <name evidence="2" type="ORF">SAMN05444368_1934</name>
</gene>
<dbReference type="Proteomes" id="UP000185093">
    <property type="component" value="Unassembled WGS sequence"/>
</dbReference>
<name>A0ABY1JFG2_9BACT</name>
<evidence type="ECO:0000259" key="1">
    <source>
        <dbReference type="Pfam" id="PF13524"/>
    </source>
</evidence>
<protein>
    <submittedName>
        <fullName evidence="2">Glycosyltransferase involved in cell wall bisynthesis</fullName>
    </submittedName>
</protein>
<evidence type="ECO:0000313" key="2">
    <source>
        <dbReference type="EMBL" id="SIN78814.1"/>
    </source>
</evidence>